<evidence type="ECO:0000313" key="1">
    <source>
        <dbReference type="EMBL" id="NNM45944.1"/>
    </source>
</evidence>
<name>A0A849HH91_9MICO</name>
<dbReference type="InterPro" id="IPR019239">
    <property type="entry name" value="VapB_antitoxin"/>
</dbReference>
<dbReference type="AlphaFoldDB" id="A0A849HH91"/>
<dbReference type="Pfam" id="PF09957">
    <property type="entry name" value="VapB_antitoxin"/>
    <property type="match status" value="1"/>
</dbReference>
<reference evidence="1 2" key="1">
    <citation type="submission" date="2020-04" db="EMBL/GenBank/DDBJ databases">
        <title>Knoellia sp. isolate from air conditioner.</title>
        <authorList>
            <person name="Chea S."/>
            <person name="Kim D.-U."/>
        </authorList>
    </citation>
    <scope>NUCLEOTIDE SEQUENCE [LARGE SCALE GENOMIC DNA]</scope>
    <source>
        <strain evidence="1 2">DB2414S</strain>
    </source>
</reference>
<gene>
    <name evidence="1" type="ORF">HJG52_07980</name>
</gene>
<protein>
    <submittedName>
        <fullName evidence="1">Type II toxin-antitoxin system VapB family antitoxin</fullName>
    </submittedName>
</protein>
<evidence type="ECO:0000313" key="2">
    <source>
        <dbReference type="Proteomes" id="UP000588586"/>
    </source>
</evidence>
<organism evidence="1 2">
    <name type="scientific">Knoellia koreensis</name>
    <dbReference type="NCBI Taxonomy" id="2730921"/>
    <lineage>
        <taxon>Bacteria</taxon>
        <taxon>Bacillati</taxon>
        <taxon>Actinomycetota</taxon>
        <taxon>Actinomycetes</taxon>
        <taxon>Micrococcales</taxon>
        <taxon>Intrasporangiaceae</taxon>
        <taxon>Knoellia</taxon>
    </lineage>
</organism>
<sequence>MRTTVTIDDALWAQAAELSGVTERSALVREGLATLVRVESARRLAALGGTDPKAKAAPRRRGSAA</sequence>
<proteinExistence type="predicted"/>
<comment type="caution">
    <text evidence="1">The sequence shown here is derived from an EMBL/GenBank/DDBJ whole genome shotgun (WGS) entry which is preliminary data.</text>
</comment>
<dbReference type="Proteomes" id="UP000588586">
    <property type="component" value="Unassembled WGS sequence"/>
</dbReference>
<accession>A0A849HH91</accession>
<keyword evidence="2" id="KW-1185">Reference proteome</keyword>
<dbReference type="RefSeq" id="WP_171242905.1">
    <property type="nucleotide sequence ID" value="NZ_JABEPQ010000001.1"/>
</dbReference>
<dbReference type="EMBL" id="JABEPQ010000001">
    <property type="protein sequence ID" value="NNM45944.1"/>
    <property type="molecule type" value="Genomic_DNA"/>
</dbReference>